<keyword evidence="2" id="KW-1185">Reference proteome</keyword>
<comment type="caution">
    <text evidence="1">The sequence shown here is derived from an EMBL/GenBank/DDBJ whole genome shotgun (WGS) entry which is preliminary data.</text>
</comment>
<organism evidence="1 2">
    <name type="scientific">Pseudomonas inefficax</name>
    <dbReference type="NCBI Taxonomy" id="2078786"/>
    <lineage>
        <taxon>Bacteria</taxon>
        <taxon>Pseudomonadati</taxon>
        <taxon>Pseudomonadota</taxon>
        <taxon>Gammaproteobacteria</taxon>
        <taxon>Pseudomonadales</taxon>
        <taxon>Pseudomonadaceae</taxon>
        <taxon>Pseudomonas</taxon>
    </lineage>
</organism>
<evidence type="ECO:0000313" key="2">
    <source>
        <dbReference type="Proteomes" id="UP000294335"/>
    </source>
</evidence>
<proteinExistence type="predicted"/>
<gene>
    <name evidence="1" type="ORF">JV551A3_V1_630179</name>
</gene>
<dbReference type="Proteomes" id="UP000294335">
    <property type="component" value="Unassembled WGS sequence"/>
</dbReference>
<sequence length="98" mass="10388">MGLLTLLQCRDHTGLQAPFGNLQVTVQAIHQIDQQALFLQLTLAYRAPKGDAGKAVVNGQLAITLGIGDAKVGLIRGQGFVEQSADSFHPDHSLRGGI</sequence>
<protein>
    <submittedName>
        <fullName evidence="1">Uncharacterized protein</fullName>
    </submittedName>
</protein>
<dbReference type="EMBL" id="OPYN01000063">
    <property type="protein sequence ID" value="SPO59663.1"/>
    <property type="molecule type" value="Genomic_DNA"/>
</dbReference>
<reference evidence="1 2" key="1">
    <citation type="submission" date="2018-02" db="EMBL/GenBank/DDBJ databases">
        <authorList>
            <person name="Dubost A."/>
        </authorList>
    </citation>
    <scope>NUCLEOTIDE SEQUENCE [LARGE SCALE GENOMIC DNA]</scope>
    <source>
        <strain evidence="2">JV551A3</strain>
    </source>
</reference>
<dbReference type="AlphaFoldDB" id="A0AAQ1SSF4"/>
<evidence type="ECO:0000313" key="1">
    <source>
        <dbReference type="EMBL" id="SPO59663.1"/>
    </source>
</evidence>
<name>A0AAQ1SSF4_9PSED</name>
<accession>A0AAQ1SSF4</accession>